<keyword evidence="4 5" id="KW-0694">RNA-binding</keyword>
<dbReference type="Proteomes" id="UP000178091">
    <property type="component" value="Unassembled WGS sequence"/>
</dbReference>
<dbReference type="CDD" id="cd00077">
    <property type="entry name" value="HDc"/>
    <property type="match status" value="1"/>
</dbReference>
<dbReference type="AlphaFoldDB" id="A0A1F4XTS5"/>
<feature type="coiled-coil region" evidence="7">
    <location>
        <begin position="59"/>
        <end position="93"/>
    </location>
</feature>
<dbReference type="InterPro" id="IPR022711">
    <property type="entry name" value="RNase_Y_N"/>
</dbReference>
<dbReference type="GO" id="GO:0004521">
    <property type="term" value="F:RNA endonuclease activity"/>
    <property type="evidence" value="ECO:0007669"/>
    <property type="project" value="UniProtKB-UniRule"/>
</dbReference>
<dbReference type="InterPro" id="IPR003607">
    <property type="entry name" value="HD/PDEase_dom"/>
</dbReference>
<keyword evidence="5" id="KW-0472">Membrane</keyword>
<dbReference type="InterPro" id="IPR004088">
    <property type="entry name" value="KH_dom_type_1"/>
</dbReference>
<dbReference type="PROSITE" id="PS51831">
    <property type="entry name" value="HD"/>
    <property type="match status" value="1"/>
</dbReference>
<organism evidence="9 10">
    <name type="scientific">Candidatus Adlerbacteria bacterium RIFCSPHIGHO2_12_FULL_53_18</name>
    <dbReference type="NCBI Taxonomy" id="1797242"/>
    <lineage>
        <taxon>Bacteria</taxon>
        <taxon>Candidatus Adleribacteriota</taxon>
    </lineage>
</organism>
<dbReference type="NCBIfam" id="TIGR00277">
    <property type="entry name" value="HDIG"/>
    <property type="match status" value="1"/>
</dbReference>
<dbReference type="EMBL" id="MEWW01000006">
    <property type="protein sequence ID" value="OGC84998.1"/>
    <property type="molecule type" value="Genomic_DNA"/>
</dbReference>
<comment type="similarity">
    <text evidence="5">Belongs to the RNase Y family.</text>
</comment>
<feature type="transmembrane region" description="Helical" evidence="5">
    <location>
        <begin position="6"/>
        <end position="28"/>
    </location>
</feature>
<dbReference type="EC" id="3.1.-.-" evidence="5 6"/>
<dbReference type="Pfam" id="PF12072">
    <property type="entry name" value="RNase_Y_N"/>
    <property type="match status" value="1"/>
</dbReference>
<dbReference type="Pfam" id="PF01966">
    <property type="entry name" value="HD"/>
    <property type="match status" value="1"/>
</dbReference>
<keyword evidence="3 5" id="KW-0378">Hydrolase</keyword>
<protein>
    <recommendedName>
        <fullName evidence="5 6">Ribonuclease Y</fullName>
        <shortName evidence="5">RNase Y</shortName>
        <ecNumber evidence="5 6">3.1.-.-</ecNumber>
    </recommendedName>
</protein>
<dbReference type="SUPFAM" id="SSF109604">
    <property type="entry name" value="HD-domain/PDEase-like"/>
    <property type="match status" value="1"/>
</dbReference>
<dbReference type="Gene3D" id="1.10.3210.10">
    <property type="entry name" value="Hypothetical protein af1432"/>
    <property type="match status" value="1"/>
</dbReference>
<dbReference type="GO" id="GO:0006402">
    <property type="term" value="P:mRNA catabolic process"/>
    <property type="evidence" value="ECO:0007669"/>
    <property type="project" value="UniProtKB-UniRule"/>
</dbReference>
<dbReference type="PANTHER" id="PTHR12826:SF15">
    <property type="entry name" value="RIBONUCLEASE Y"/>
    <property type="match status" value="1"/>
</dbReference>
<keyword evidence="5" id="KW-1133">Transmembrane helix</keyword>
<feature type="domain" description="HD" evidence="8">
    <location>
        <begin position="325"/>
        <end position="418"/>
    </location>
</feature>
<dbReference type="Pfam" id="PF00013">
    <property type="entry name" value="KH_1"/>
    <property type="match status" value="1"/>
</dbReference>
<dbReference type="InterPro" id="IPR036612">
    <property type="entry name" value="KH_dom_type_1_sf"/>
</dbReference>
<dbReference type="SMART" id="SM00471">
    <property type="entry name" value="HDc"/>
    <property type="match status" value="1"/>
</dbReference>
<dbReference type="InterPro" id="IPR017705">
    <property type="entry name" value="Ribonuclease_Y"/>
</dbReference>
<evidence type="ECO:0000256" key="1">
    <source>
        <dbReference type="ARBA" id="ARBA00022722"/>
    </source>
</evidence>
<dbReference type="InterPro" id="IPR004087">
    <property type="entry name" value="KH_dom"/>
</dbReference>
<accession>A0A1F4XTS5</accession>
<evidence type="ECO:0000256" key="6">
    <source>
        <dbReference type="NCBIfam" id="TIGR03319"/>
    </source>
</evidence>
<dbReference type="PANTHER" id="PTHR12826">
    <property type="entry name" value="RIBONUCLEASE Y"/>
    <property type="match status" value="1"/>
</dbReference>
<keyword evidence="5" id="KW-0812">Transmembrane</keyword>
<dbReference type="CDD" id="cd22431">
    <property type="entry name" value="KH-I_RNaseY"/>
    <property type="match status" value="1"/>
</dbReference>
<evidence type="ECO:0000313" key="9">
    <source>
        <dbReference type="EMBL" id="OGC84998.1"/>
    </source>
</evidence>
<dbReference type="SUPFAM" id="SSF54791">
    <property type="entry name" value="Eukaryotic type KH-domain (KH-domain type I)"/>
    <property type="match status" value="1"/>
</dbReference>
<evidence type="ECO:0000313" key="10">
    <source>
        <dbReference type="Proteomes" id="UP000178091"/>
    </source>
</evidence>
<evidence type="ECO:0000256" key="5">
    <source>
        <dbReference type="HAMAP-Rule" id="MF_00335"/>
    </source>
</evidence>
<dbReference type="GO" id="GO:0005886">
    <property type="term" value="C:plasma membrane"/>
    <property type="evidence" value="ECO:0007669"/>
    <property type="project" value="UniProtKB-SubCell"/>
</dbReference>
<dbReference type="GO" id="GO:0003723">
    <property type="term" value="F:RNA binding"/>
    <property type="evidence" value="ECO:0007669"/>
    <property type="project" value="UniProtKB-UniRule"/>
</dbReference>
<evidence type="ECO:0000256" key="2">
    <source>
        <dbReference type="ARBA" id="ARBA00022759"/>
    </source>
</evidence>
<keyword evidence="1 5" id="KW-0540">Nuclease</keyword>
<proteinExistence type="inferred from homology"/>
<dbReference type="HAMAP" id="MF_00335">
    <property type="entry name" value="RNase_Y"/>
    <property type="match status" value="1"/>
</dbReference>
<keyword evidence="7" id="KW-0175">Coiled coil</keyword>
<evidence type="ECO:0000256" key="7">
    <source>
        <dbReference type="SAM" id="Coils"/>
    </source>
</evidence>
<evidence type="ECO:0000256" key="4">
    <source>
        <dbReference type="ARBA" id="ARBA00022884"/>
    </source>
</evidence>
<comment type="function">
    <text evidence="5">Endoribonuclease that initiates mRNA decay.</text>
</comment>
<gene>
    <name evidence="5" type="primary">rny</name>
    <name evidence="9" type="ORF">A3F55_01270</name>
</gene>
<dbReference type="Gene3D" id="3.30.1370.10">
    <property type="entry name" value="K Homology domain, type 1"/>
    <property type="match status" value="1"/>
</dbReference>
<dbReference type="SMART" id="SM00322">
    <property type="entry name" value="KH"/>
    <property type="match status" value="1"/>
</dbReference>
<evidence type="ECO:0000256" key="3">
    <source>
        <dbReference type="ARBA" id="ARBA00022801"/>
    </source>
</evidence>
<name>A0A1F4XTS5_9BACT</name>
<evidence type="ECO:0000259" key="8">
    <source>
        <dbReference type="PROSITE" id="PS51831"/>
    </source>
</evidence>
<comment type="caution">
    <text evidence="9">The sequence shown here is derived from an EMBL/GenBank/DDBJ whole genome shotgun (WGS) entry which is preliminary data.</text>
</comment>
<keyword evidence="2 5" id="KW-0255">Endonuclease</keyword>
<dbReference type="NCBIfam" id="TIGR03319">
    <property type="entry name" value="RNase_Y"/>
    <property type="match status" value="1"/>
</dbReference>
<dbReference type="InterPro" id="IPR006675">
    <property type="entry name" value="HDIG_dom"/>
</dbReference>
<comment type="subcellular location">
    <subcellularLocation>
        <location evidence="5">Cell membrane</location>
        <topology evidence="5">Single-pass membrane protein</topology>
    </subcellularLocation>
</comment>
<dbReference type="InterPro" id="IPR006674">
    <property type="entry name" value="HD_domain"/>
</dbReference>
<reference evidence="9 10" key="1">
    <citation type="journal article" date="2016" name="Nat. Commun.">
        <title>Thousands of microbial genomes shed light on interconnected biogeochemical processes in an aquifer system.</title>
        <authorList>
            <person name="Anantharaman K."/>
            <person name="Brown C.T."/>
            <person name="Hug L.A."/>
            <person name="Sharon I."/>
            <person name="Castelle C.J."/>
            <person name="Probst A.J."/>
            <person name="Thomas B.C."/>
            <person name="Singh A."/>
            <person name="Wilkins M.J."/>
            <person name="Karaoz U."/>
            <person name="Brodie E.L."/>
            <person name="Williams K.H."/>
            <person name="Hubbard S.S."/>
            <person name="Banfield J.F."/>
        </authorList>
    </citation>
    <scope>NUCLEOTIDE SEQUENCE [LARGE SCALE GENOMIC DNA]</scope>
</reference>
<keyword evidence="5" id="KW-1003">Cell membrane</keyword>
<sequence length="509" mass="56589">MSITYALILMGLAGLAGIAIGYIFRWLYGLSQKGSIEVEIKQILLNAREEAKKITATAEEEGKKILVEAEGELKEQEDKVTRAEERVFKREEALERKQGELDRELEGVKGRIEEVKAIKERADTLLAERTSELAKVAGLTKDEAKETLYKELERESGEDLMMRLAKLERDGMERLERRAREILTTAIHRLGNSVASDTMATAITIPNDDLKGKIIGKEGRNIKAFERATGVEVIIDDTPGNIVLSSYDPLRRAVARVALENLIIDGRIQPAKIEETVEKAKAEVNKIIKEKAEAAAFETGVLNLDPRLLMILGRLHFRTSYGQSVLQHSIEMAHIAGMIAEELGANPAIARAGALLHDIGKALDHEVQGTHVEIGRRILQKFNVSEEVIKAMQAHHEEYPYETTESVIVQVADAISGGRPGARRDSVENYLKRLADIEAIANSFAGVEKSYAISAGREVRVFVKPEEMSDLAARDLARNIALRIESDLKYPGEIKISVIRETRAIEFAR</sequence>
<dbReference type="PROSITE" id="PS50084">
    <property type="entry name" value="KH_TYPE_1"/>
    <property type="match status" value="1"/>
</dbReference>
<dbReference type="GO" id="GO:0016787">
    <property type="term" value="F:hydrolase activity"/>
    <property type="evidence" value="ECO:0007669"/>
    <property type="project" value="UniProtKB-KW"/>
</dbReference>